<keyword evidence="1" id="KW-0472">Membrane</keyword>
<accession>A0A9P6N564</accession>
<keyword evidence="3" id="KW-1185">Reference proteome</keyword>
<evidence type="ECO:0000256" key="1">
    <source>
        <dbReference type="SAM" id="Phobius"/>
    </source>
</evidence>
<protein>
    <submittedName>
        <fullName evidence="2">Uncharacterized protein</fullName>
    </submittedName>
</protein>
<dbReference type="Proteomes" id="UP000886653">
    <property type="component" value="Unassembled WGS sequence"/>
</dbReference>
<reference evidence="2" key="1">
    <citation type="submission" date="2013-11" db="EMBL/GenBank/DDBJ databases">
        <title>Genome sequence of the fusiform rust pathogen reveals effectors for host alternation and coevolution with pine.</title>
        <authorList>
            <consortium name="DOE Joint Genome Institute"/>
            <person name="Smith K."/>
            <person name="Pendleton A."/>
            <person name="Kubisiak T."/>
            <person name="Anderson C."/>
            <person name="Salamov A."/>
            <person name="Aerts A."/>
            <person name="Riley R."/>
            <person name="Clum A."/>
            <person name="Lindquist E."/>
            <person name="Ence D."/>
            <person name="Campbell M."/>
            <person name="Kronenberg Z."/>
            <person name="Feau N."/>
            <person name="Dhillon B."/>
            <person name="Hamelin R."/>
            <person name="Burleigh J."/>
            <person name="Smith J."/>
            <person name="Yandell M."/>
            <person name="Nelson C."/>
            <person name="Grigoriev I."/>
            <person name="Davis J."/>
        </authorList>
    </citation>
    <scope>NUCLEOTIDE SEQUENCE</scope>
    <source>
        <strain evidence="2">G11</strain>
    </source>
</reference>
<feature type="transmembrane region" description="Helical" evidence="1">
    <location>
        <begin position="12"/>
        <end position="33"/>
    </location>
</feature>
<gene>
    <name evidence="2" type="ORF">CROQUDRAFT_101687</name>
</gene>
<keyword evidence="1" id="KW-1133">Transmembrane helix</keyword>
<organism evidence="2 3">
    <name type="scientific">Cronartium quercuum f. sp. fusiforme G11</name>
    <dbReference type="NCBI Taxonomy" id="708437"/>
    <lineage>
        <taxon>Eukaryota</taxon>
        <taxon>Fungi</taxon>
        <taxon>Dikarya</taxon>
        <taxon>Basidiomycota</taxon>
        <taxon>Pucciniomycotina</taxon>
        <taxon>Pucciniomycetes</taxon>
        <taxon>Pucciniales</taxon>
        <taxon>Coleosporiaceae</taxon>
        <taxon>Cronartium</taxon>
    </lineage>
</organism>
<sequence>MRRMKDSAGGDLVLAYYSFSLILHVLLHSLQLWEYLPQKTGNVGGFSENSPVNMTSAALGP</sequence>
<keyword evidence="1" id="KW-0812">Transmembrane</keyword>
<dbReference type="EMBL" id="MU167619">
    <property type="protein sequence ID" value="KAG0139350.1"/>
    <property type="molecule type" value="Genomic_DNA"/>
</dbReference>
<dbReference type="AlphaFoldDB" id="A0A9P6N564"/>
<name>A0A9P6N564_9BASI</name>
<evidence type="ECO:0000313" key="3">
    <source>
        <dbReference type="Proteomes" id="UP000886653"/>
    </source>
</evidence>
<evidence type="ECO:0000313" key="2">
    <source>
        <dbReference type="EMBL" id="KAG0139350.1"/>
    </source>
</evidence>
<proteinExistence type="predicted"/>
<comment type="caution">
    <text evidence="2">The sequence shown here is derived from an EMBL/GenBank/DDBJ whole genome shotgun (WGS) entry which is preliminary data.</text>
</comment>